<proteinExistence type="predicted"/>
<dbReference type="InterPro" id="IPR011009">
    <property type="entry name" value="Kinase-like_dom_sf"/>
</dbReference>
<reference evidence="1 2" key="1">
    <citation type="submission" date="2019-05" db="EMBL/GenBank/DDBJ databases">
        <title>Genome sequences of Thalassotalea litorea 1K03283.</title>
        <authorList>
            <person name="Zhang D."/>
        </authorList>
    </citation>
    <scope>NUCLEOTIDE SEQUENCE [LARGE SCALE GENOMIC DNA]</scope>
    <source>
        <strain evidence="1 2">MCCC 1K03283</strain>
    </source>
</reference>
<accession>A0A5R9ILX1</accession>
<dbReference type="EMBL" id="VCBC01000008">
    <property type="protein sequence ID" value="TLU65067.1"/>
    <property type="molecule type" value="Genomic_DNA"/>
</dbReference>
<gene>
    <name evidence="1" type="ORF">FE810_09065</name>
</gene>
<dbReference type="Proteomes" id="UP000307790">
    <property type="component" value="Unassembled WGS sequence"/>
</dbReference>
<comment type="caution">
    <text evidence="1">The sequence shown here is derived from an EMBL/GenBank/DDBJ whole genome shotgun (WGS) entry which is preliminary data.</text>
</comment>
<name>A0A5R9ILX1_9GAMM</name>
<keyword evidence="2" id="KW-1185">Reference proteome</keyword>
<evidence type="ECO:0008006" key="3">
    <source>
        <dbReference type="Google" id="ProtNLM"/>
    </source>
</evidence>
<dbReference type="AlphaFoldDB" id="A0A5R9ILX1"/>
<sequence>MIGTEFNSKNLYLSLPSIKKPRVKLAVDSSVNLKNSFKLYNPFSLKARVLKFVCYWLIILIPDSVLRIFLTRESNTSDFIKFLEYELGESFISSIYFATSKDKVVIQLQNKRSEIVGYIKFPLNETGIKHLHNEIKAYKIFSEIGIVENVLHTGFYENTPYILLKPLDGKVIRKSNGYAEVIAGKLLRENEAKLQLHPRALGVLSDLKSLSLIEVHDKILLMLEKADLSYRLAFEHGDFAPWNVIESNGKIIPLDFEFFVENGLEHMDLFKFYYQQGTLINNLRGSELIKNLVHALKVEEFDSLFSVFLGIEIVRKCKLEENFAFETSLLNMLVEK</sequence>
<evidence type="ECO:0000313" key="2">
    <source>
        <dbReference type="Proteomes" id="UP000307790"/>
    </source>
</evidence>
<protein>
    <recommendedName>
        <fullName evidence="3">Aminoglycoside phosphotransferase domain-containing protein</fullName>
    </recommendedName>
</protein>
<evidence type="ECO:0000313" key="1">
    <source>
        <dbReference type="EMBL" id="TLU65067.1"/>
    </source>
</evidence>
<dbReference type="RefSeq" id="WP_138319737.1">
    <property type="nucleotide sequence ID" value="NZ_VCBC01000008.1"/>
</dbReference>
<organism evidence="1 2">
    <name type="scientific">Thalassotalea litorea</name>
    <dbReference type="NCBI Taxonomy" id="2020715"/>
    <lineage>
        <taxon>Bacteria</taxon>
        <taxon>Pseudomonadati</taxon>
        <taxon>Pseudomonadota</taxon>
        <taxon>Gammaproteobacteria</taxon>
        <taxon>Alteromonadales</taxon>
        <taxon>Colwelliaceae</taxon>
        <taxon>Thalassotalea</taxon>
    </lineage>
</organism>
<dbReference type="OrthoDB" id="9777791at2"/>
<dbReference type="SUPFAM" id="SSF56112">
    <property type="entry name" value="Protein kinase-like (PK-like)"/>
    <property type="match status" value="1"/>
</dbReference>